<feature type="binding site" evidence="7">
    <location>
        <position position="144"/>
    </location>
    <ligand>
        <name>Zn(2+)</name>
        <dbReference type="ChEBI" id="CHEBI:29105"/>
    </ligand>
</feature>
<feature type="region of interest" description="Disordered" evidence="8">
    <location>
        <begin position="293"/>
        <end position="315"/>
    </location>
</feature>
<evidence type="ECO:0000256" key="7">
    <source>
        <dbReference type="PROSITE-ProRule" id="PRU00236"/>
    </source>
</evidence>
<dbReference type="EMBL" id="JAVFWL010000004">
    <property type="protein sequence ID" value="KAK6751180.1"/>
    <property type="molecule type" value="Genomic_DNA"/>
</dbReference>
<evidence type="ECO:0000313" key="11">
    <source>
        <dbReference type="Proteomes" id="UP001303046"/>
    </source>
</evidence>
<dbReference type="InterPro" id="IPR029035">
    <property type="entry name" value="DHS-like_NAD/FAD-binding_dom"/>
</dbReference>
<dbReference type="InterPro" id="IPR003000">
    <property type="entry name" value="Sirtuin"/>
</dbReference>
<proteinExistence type="inferred from homology"/>
<evidence type="ECO:0000256" key="4">
    <source>
        <dbReference type="ARBA" id="ARBA00022833"/>
    </source>
</evidence>
<feature type="binding site" evidence="7">
    <location>
        <position position="166"/>
    </location>
    <ligand>
        <name>Zn(2+)</name>
        <dbReference type="ChEBI" id="CHEBI:29105"/>
    </ligand>
</feature>
<keyword evidence="5" id="KW-0520">NAD</keyword>
<evidence type="ECO:0000259" key="9">
    <source>
        <dbReference type="PROSITE" id="PS50305"/>
    </source>
</evidence>
<keyword evidence="3 7" id="KW-0479">Metal-binding</keyword>
<evidence type="ECO:0000256" key="1">
    <source>
        <dbReference type="ARBA" id="ARBA00012928"/>
    </source>
</evidence>
<evidence type="ECO:0000256" key="6">
    <source>
        <dbReference type="ARBA" id="ARBA00038170"/>
    </source>
</evidence>
<protein>
    <recommendedName>
        <fullName evidence="1">protein acetyllysine N-acetyltransferase</fullName>
        <ecNumber evidence="1">2.3.1.286</ecNumber>
    </recommendedName>
</protein>
<dbReference type="PANTHER" id="PTHR11085">
    <property type="entry name" value="NAD-DEPENDENT PROTEIN DEACYLASE SIRTUIN-5, MITOCHONDRIAL-RELATED"/>
    <property type="match status" value="1"/>
</dbReference>
<dbReference type="EC" id="2.3.1.286" evidence="1"/>
<dbReference type="Gene3D" id="3.40.50.1220">
    <property type="entry name" value="TPP-binding domain"/>
    <property type="match status" value="1"/>
</dbReference>
<feature type="domain" description="Deacetylase sirtuin-type" evidence="9">
    <location>
        <begin position="27"/>
        <end position="270"/>
    </location>
</feature>
<dbReference type="InterPro" id="IPR050134">
    <property type="entry name" value="NAD-dep_sirtuin_deacylases"/>
</dbReference>
<dbReference type="PANTHER" id="PTHR11085:SF12">
    <property type="entry name" value="NAD-DEPENDENT PROTEIN DEACYLASE SIRTUIN-6"/>
    <property type="match status" value="1"/>
</dbReference>
<name>A0ABR1DLI5_NECAM</name>
<keyword evidence="2" id="KW-0808">Transferase</keyword>
<dbReference type="Gene3D" id="2.20.28.200">
    <property type="match status" value="1"/>
</dbReference>
<dbReference type="InterPro" id="IPR026590">
    <property type="entry name" value="Ssirtuin_cat_dom"/>
</dbReference>
<dbReference type="Proteomes" id="UP001303046">
    <property type="component" value="Unassembled WGS sequence"/>
</dbReference>
<dbReference type="Pfam" id="PF02146">
    <property type="entry name" value="SIR2"/>
    <property type="match status" value="1"/>
</dbReference>
<organism evidence="10 11">
    <name type="scientific">Necator americanus</name>
    <name type="common">Human hookworm</name>
    <dbReference type="NCBI Taxonomy" id="51031"/>
    <lineage>
        <taxon>Eukaryota</taxon>
        <taxon>Metazoa</taxon>
        <taxon>Ecdysozoa</taxon>
        <taxon>Nematoda</taxon>
        <taxon>Chromadorea</taxon>
        <taxon>Rhabditida</taxon>
        <taxon>Rhabditina</taxon>
        <taxon>Rhabditomorpha</taxon>
        <taxon>Strongyloidea</taxon>
        <taxon>Ancylostomatidae</taxon>
        <taxon>Bunostominae</taxon>
        <taxon>Necator</taxon>
    </lineage>
</organism>
<comment type="caution">
    <text evidence="10">The sequence shown here is derived from an EMBL/GenBank/DDBJ whole genome shotgun (WGS) entry which is preliminary data.</text>
</comment>
<evidence type="ECO:0000256" key="3">
    <source>
        <dbReference type="ARBA" id="ARBA00022723"/>
    </source>
</evidence>
<feature type="binding site" evidence="7">
    <location>
        <position position="175"/>
    </location>
    <ligand>
        <name>Zn(2+)</name>
        <dbReference type="ChEBI" id="CHEBI:29105"/>
    </ligand>
</feature>
<evidence type="ECO:0000256" key="2">
    <source>
        <dbReference type="ARBA" id="ARBA00022679"/>
    </source>
</evidence>
<reference evidence="10 11" key="1">
    <citation type="submission" date="2023-08" db="EMBL/GenBank/DDBJ databases">
        <title>A Necator americanus chromosomal reference genome.</title>
        <authorList>
            <person name="Ilik V."/>
            <person name="Petrzelkova K.J."/>
            <person name="Pardy F."/>
            <person name="Fuh T."/>
            <person name="Niatou-Singa F.S."/>
            <person name="Gouil Q."/>
            <person name="Baker L."/>
            <person name="Ritchie M.E."/>
            <person name="Jex A.R."/>
            <person name="Gazzola D."/>
            <person name="Li H."/>
            <person name="Toshio Fujiwara R."/>
            <person name="Zhan B."/>
            <person name="Aroian R.V."/>
            <person name="Pafco B."/>
            <person name="Schwarz E.M."/>
        </authorList>
    </citation>
    <scope>NUCLEOTIDE SEQUENCE [LARGE SCALE GENOMIC DNA]</scope>
    <source>
        <strain evidence="10 11">Aroian</strain>
        <tissue evidence="10">Whole animal</tissue>
    </source>
</reference>
<gene>
    <name evidence="10" type="primary">Necator_chrIV.g16179</name>
    <name evidence="10" type="ORF">RB195_002883</name>
</gene>
<keyword evidence="11" id="KW-1185">Reference proteome</keyword>
<dbReference type="PROSITE" id="PS50305">
    <property type="entry name" value="SIRTUIN"/>
    <property type="match status" value="1"/>
</dbReference>
<dbReference type="SUPFAM" id="SSF52467">
    <property type="entry name" value="DHS-like NAD/FAD-binding domain"/>
    <property type="match status" value="1"/>
</dbReference>
<sequence>MSLNYAQALSPYENKGEVGMPEIMDSPEVIDEKCGELAQLLLRSKCVFVVTGAGGISTSAGIADFRGPKGVWTIEKEGRVAESVDFSRAQPTLTHRALKVLEERGLVKFVVSQNVDGLHPKSSFPLNRLAELHGNVFCEQCEKCSRRYYRDFTTGTVGLRLTGRLCEGTPKGRTCRGRLRDTTLDWEDALPEPDLTIAYNFAKNADLSLCLGTSLQIVPVGDMPLLARKNGGKMVTVNLQATKHEKKTDLAIHGFVDDVMLRVLKHLGIWLDDDKEKNGEIVWKSIHPIEEFKTPKNPRKRPSARINNEESPEKKCAKVDTNGVTTVSEDSALQMDVPQPSVYENGCSKVEENEGTANISRKGTEEVCDEESRIDSVPQSEYVAESMEENRIDIDNDHNSSVEFVTHVSAVDLDFSIDQ</sequence>
<feature type="binding site" evidence="7">
    <location>
        <position position="141"/>
    </location>
    <ligand>
        <name>Zn(2+)</name>
        <dbReference type="ChEBI" id="CHEBI:29105"/>
    </ligand>
</feature>
<keyword evidence="4 7" id="KW-0862">Zinc</keyword>
<feature type="active site" description="Proton acceptor" evidence="7">
    <location>
        <position position="133"/>
    </location>
</feature>
<evidence type="ECO:0000313" key="10">
    <source>
        <dbReference type="EMBL" id="KAK6751180.1"/>
    </source>
</evidence>
<evidence type="ECO:0000256" key="5">
    <source>
        <dbReference type="ARBA" id="ARBA00023027"/>
    </source>
</evidence>
<accession>A0ABR1DLI5</accession>
<comment type="similarity">
    <text evidence="6">Belongs to the sirtuin family. Class IV subfamily.</text>
</comment>
<evidence type="ECO:0000256" key="8">
    <source>
        <dbReference type="SAM" id="MobiDB-lite"/>
    </source>
</evidence>